<evidence type="ECO:0000256" key="3">
    <source>
        <dbReference type="SAM" id="SignalP"/>
    </source>
</evidence>
<reference evidence="6" key="3">
    <citation type="submission" date="2025-04" db="UniProtKB">
        <authorList>
            <consortium name="RefSeq"/>
        </authorList>
    </citation>
    <scope>IDENTIFICATION</scope>
    <source>
        <strain evidence="6">CBS 781.70</strain>
    </source>
</reference>
<evidence type="ECO:0000313" key="5">
    <source>
        <dbReference type="Proteomes" id="UP000504638"/>
    </source>
</evidence>
<feature type="compositionally biased region" description="Low complexity" evidence="1">
    <location>
        <begin position="158"/>
        <end position="184"/>
    </location>
</feature>
<sequence length="270" mass="28875">MRSTWIPAFVLAAAIQGVRGAGRITCYGFDGNPRGNNTRCPGSNACCGIEADCLSNRLCHNPGDGPGILVRGPCRVDPYDSGTCAQICLYSESTFKDETTGFFPRVHICDNGSLCCENRPRCCNDGAGIFLDNQGSIADRAPSTTFTYGPERTAATFQTASESTTTSSQATTSVVSSTSLSSRTPIPSGPSPYNPNDSNNSRGDDDDRNLGLIVGLSVSIPLVCIIAICFAVYSFWWRKRTPSQPATQQHPVDCPVKQERPIDFPVELAG</sequence>
<keyword evidence="2" id="KW-0472">Membrane</keyword>
<dbReference type="RefSeq" id="XP_033531756.1">
    <property type="nucleotide sequence ID" value="XM_033677677.1"/>
</dbReference>
<keyword evidence="2" id="KW-0812">Transmembrane</keyword>
<reference evidence="4 6" key="1">
    <citation type="submission" date="2020-01" db="EMBL/GenBank/DDBJ databases">
        <authorList>
            <consortium name="DOE Joint Genome Institute"/>
            <person name="Haridas S."/>
            <person name="Albert R."/>
            <person name="Binder M."/>
            <person name="Bloem J."/>
            <person name="Labutti K."/>
            <person name="Salamov A."/>
            <person name="Andreopoulos B."/>
            <person name="Baker S.E."/>
            <person name="Barry K."/>
            <person name="Bills G."/>
            <person name="Bluhm B.H."/>
            <person name="Cannon C."/>
            <person name="Castanera R."/>
            <person name="Culley D.E."/>
            <person name="Daum C."/>
            <person name="Ezra D."/>
            <person name="Gonzalez J.B."/>
            <person name="Henrissat B."/>
            <person name="Kuo A."/>
            <person name="Liang C."/>
            <person name="Lipzen A."/>
            <person name="Lutzoni F."/>
            <person name="Magnuson J."/>
            <person name="Mondo S."/>
            <person name="Nolan M."/>
            <person name="Ohm R."/>
            <person name="Pangilinan J."/>
            <person name="Park H.-J."/>
            <person name="Ramirez L."/>
            <person name="Alfaro M."/>
            <person name="Sun H."/>
            <person name="Tritt A."/>
            <person name="Yoshinaga Y."/>
            <person name="Zwiers L.-H."/>
            <person name="Turgeon B.G."/>
            <person name="Goodwin S.B."/>
            <person name="Spatafora J.W."/>
            <person name="Crous P.W."/>
            <person name="Grigoriev I.V."/>
        </authorList>
    </citation>
    <scope>NUCLEOTIDE SEQUENCE</scope>
    <source>
        <strain evidence="4 6">CBS 781.70</strain>
    </source>
</reference>
<keyword evidence="3" id="KW-0732">Signal</keyword>
<gene>
    <name evidence="4 6" type="ORF">P152DRAFT_440771</name>
</gene>
<evidence type="ECO:0000256" key="2">
    <source>
        <dbReference type="SAM" id="Phobius"/>
    </source>
</evidence>
<dbReference type="GeneID" id="54418247"/>
<feature type="chain" id="PRO_5044631640" description="Mid2 domain-containing protein" evidence="3">
    <location>
        <begin position="21"/>
        <end position="270"/>
    </location>
</feature>
<dbReference type="EMBL" id="ML975168">
    <property type="protein sequence ID" value="KAF1810125.1"/>
    <property type="molecule type" value="Genomic_DNA"/>
</dbReference>
<name>A0A6G1FW42_9PEZI</name>
<evidence type="ECO:0000313" key="6">
    <source>
        <dbReference type="RefSeq" id="XP_033531756.1"/>
    </source>
</evidence>
<feature type="region of interest" description="Disordered" evidence="1">
    <location>
        <begin position="158"/>
        <end position="204"/>
    </location>
</feature>
<dbReference type="OrthoDB" id="5215637at2759"/>
<organism evidence="4">
    <name type="scientific">Eremomyces bilateralis CBS 781.70</name>
    <dbReference type="NCBI Taxonomy" id="1392243"/>
    <lineage>
        <taxon>Eukaryota</taxon>
        <taxon>Fungi</taxon>
        <taxon>Dikarya</taxon>
        <taxon>Ascomycota</taxon>
        <taxon>Pezizomycotina</taxon>
        <taxon>Dothideomycetes</taxon>
        <taxon>Dothideomycetes incertae sedis</taxon>
        <taxon>Eremomycetales</taxon>
        <taxon>Eremomycetaceae</taxon>
        <taxon>Eremomyces</taxon>
    </lineage>
</organism>
<dbReference type="AlphaFoldDB" id="A0A6G1FW42"/>
<keyword evidence="2" id="KW-1133">Transmembrane helix</keyword>
<evidence type="ECO:0008006" key="7">
    <source>
        <dbReference type="Google" id="ProtNLM"/>
    </source>
</evidence>
<feature type="transmembrane region" description="Helical" evidence="2">
    <location>
        <begin position="210"/>
        <end position="236"/>
    </location>
</feature>
<protein>
    <recommendedName>
        <fullName evidence="7">Mid2 domain-containing protein</fullName>
    </recommendedName>
</protein>
<feature type="signal peptide" evidence="3">
    <location>
        <begin position="1"/>
        <end position="20"/>
    </location>
</feature>
<reference evidence="6" key="2">
    <citation type="submission" date="2020-04" db="EMBL/GenBank/DDBJ databases">
        <authorList>
            <consortium name="NCBI Genome Project"/>
        </authorList>
    </citation>
    <scope>NUCLEOTIDE SEQUENCE</scope>
    <source>
        <strain evidence="6">CBS 781.70</strain>
    </source>
</reference>
<accession>A0A6G1FW42</accession>
<dbReference type="Proteomes" id="UP000504638">
    <property type="component" value="Unplaced"/>
</dbReference>
<evidence type="ECO:0000256" key="1">
    <source>
        <dbReference type="SAM" id="MobiDB-lite"/>
    </source>
</evidence>
<evidence type="ECO:0000313" key="4">
    <source>
        <dbReference type="EMBL" id="KAF1810125.1"/>
    </source>
</evidence>
<keyword evidence="5" id="KW-1185">Reference proteome</keyword>
<proteinExistence type="predicted"/>